<dbReference type="Gene3D" id="2.60.120.10">
    <property type="entry name" value="Jelly Rolls"/>
    <property type="match status" value="1"/>
</dbReference>
<accession>A0A0F9ZVX9</accession>
<dbReference type="InterPro" id="IPR014710">
    <property type="entry name" value="RmlC-like_jellyroll"/>
</dbReference>
<dbReference type="PANTHER" id="PTHR43346">
    <property type="entry name" value="LIGAND BINDING DOMAIN PROTEIN, PUTATIVE (AFU_ORTHOLOGUE AFUA_6G14370)-RELATED"/>
    <property type="match status" value="1"/>
</dbReference>
<name>A0A0F9ZVX9_9BACT</name>
<evidence type="ECO:0000313" key="3">
    <source>
        <dbReference type="EMBL" id="KKP48374.1"/>
    </source>
</evidence>
<dbReference type="SUPFAM" id="SSF51182">
    <property type="entry name" value="RmlC-like cupins"/>
    <property type="match status" value="1"/>
</dbReference>
<feature type="compositionally biased region" description="Acidic residues" evidence="1">
    <location>
        <begin position="120"/>
        <end position="132"/>
    </location>
</feature>
<feature type="domain" description="Cupin type-2" evidence="2">
    <location>
        <begin position="32"/>
        <end position="99"/>
    </location>
</feature>
<gene>
    <name evidence="3" type="ORF">UR38_C0001G0170</name>
</gene>
<dbReference type="CDD" id="cd02223">
    <property type="entry name" value="cupin_Bh2720-like"/>
    <property type="match status" value="1"/>
</dbReference>
<proteinExistence type="predicted"/>
<dbReference type="InterPro" id="IPR052538">
    <property type="entry name" value="Flavonoid_dioxygenase-like"/>
</dbReference>
<dbReference type="InterPro" id="IPR013096">
    <property type="entry name" value="Cupin_2"/>
</dbReference>
<evidence type="ECO:0000313" key="4">
    <source>
        <dbReference type="Proteomes" id="UP000033995"/>
    </source>
</evidence>
<sequence length="132" mass="15231">MKGYKANIEKLTLENNLFRQVRYTSKNFQLVLMSLKPKEEIGFEVHEENDQFFRFENGTGQVIIDERVAEITDGDCVIVPAGARHNIANTSKTEYLKFYTLYSPPHHKNKTVHKTKEEAESSDEEFDGVTSE</sequence>
<comment type="caution">
    <text evidence="3">The sequence shown here is derived from an EMBL/GenBank/DDBJ whole genome shotgun (WGS) entry which is preliminary data.</text>
</comment>
<dbReference type="InterPro" id="IPR011051">
    <property type="entry name" value="RmlC_Cupin_sf"/>
</dbReference>
<evidence type="ECO:0000256" key="1">
    <source>
        <dbReference type="SAM" id="MobiDB-lite"/>
    </source>
</evidence>
<dbReference type="AlphaFoldDB" id="A0A0F9ZVX9"/>
<dbReference type="PATRIC" id="fig|1618561.3.peg.169"/>
<organism evidence="3 4">
    <name type="scientific">Candidatus Woesebacteria bacterium GW2011_GWA2_33_28</name>
    <dbReference type="NCBI Taxonomy" id="1618561"/>
    <lineage>
        <taxon>Bacteria</taxon>
        <taxon>Candidatus Woeseibacteriota</taxon>
    </lineage>
</organism>
<dbReference type="Pfam" id="PF07883">
    <property type="entry name" value="Cupin_2"/>
    <property type="match status" value="1"/>
</dbReference>
<reference evidence="3 4" key="1">
    <citation type="journal article" date="2015" name="Nature">
        <title>rRNA introns, odd ribosomes, and small enigmatic genomes across a large radiation of phyla.</title>
        <authorList>
            <person name="Brown C.T."/>
            <person name="Hug L.A."/>
            <person name="Thomas B.C."/>
            <person name="Sharon I."/>
            <person name="Castelle C.J."/>
            <person name="Singh A."/>
            <person name="Wilkins M.J."/>
            <person name="Williams K.H."/>
            <person name="Banfield J.F."/>
        </authorList>
    </citation>
    <scope>NUCLEOTIDE SEQUENCE [LARGE SCALE GENOMIC DNA]</scope>
</reference>
<dbReference type="EMBL" id="LBOZ01000001">
    <property type="protein sequence ID" value="KKP48374.1"/>
    <property type="molecule type" value="Genomic_DNA"/>
</dbReference>
<protein>
    <recommendedName>
        <fullName evidence="2">Cupin type-2 domain-containing protein</fullName>
    </recommendedName>
</protein>
<feature type="region of interest" description="Disordered" evidence="1">
    <location>
        <begin position="104"/>
        <end position="132"/>
    </location>
</feature>
<dbReference type="PANTHER" id="PTHR43346:SF1">
    <property type="entry name" value="QUERCETIN 2,3-DIOXYGENASE-RELATED"/>
    <property type="match status" value="1"/>
</dbReference>
<evidence type="ECO:0000259" key="2">
    <source>
        <dbReference type="Pfam" id="PF07883"/>
    </source>
</evidence>
<dbReference type="Proteomes" id="UP000033995">
    <property type="component" value="Unassembled WGS sequence"/>
</dbReference>